<dbReference type="EMBL" id="LAZR01009504">
    <property type="protein sequence ID" value="KKM72261.1"/>
    <property type="molecule type" value="Genomic_DNA"/>
</dbReference>
<accession>A0A0F9KCA1</accession>
<dbReference type="GO" id="GO:0009279">
    <property type="term" value="C:cell outer membrane"/>
    <property type="evidence" value="ECO:0007669"/>
    <property type="project" value="UniProtKB-SubCell"/>
</dbReference>
<comment type="caution">
    <text evidence="6">The sequence shown here is derived from an EMBL/GenBank/DDBJ whole genome shotgun (WGS) entry which is preliminary data.</text>
</comment>
<comment type="subcellular location">
    <subcellularLocation>
        <location evidence="1">Cell outer membrane</location>
        <topology evidence="1">Multi-pass membrane protein</topology>
    </subcellularLocation>
</comment>
<reference evidence="6" key="1">
    <citation type="journal article" date="2015" name="Nature">
        <title>Complex archaea that bridge the gap between prokaryotes and eukaryotes.</title>
        <authorList>
            <person name="Spang A."/>
            <person name="Saw J.H."/>
            <person name="Jorgensen S.L."/>
            <person name="Zaremba-Niedzwiedzka K."/>
            <person name="Martijn J."/>
            <person name="Lind A.E."/>
            <person name="van Eijk R."/>
            <person name="Schleper C."/>
            <person name="Guy L."/>
            <person name="Ettema T.J."/>
        </authorList>
    </citation>
    <scope>NUCLEOTIDE SEQUENCE</scope>
</reference>
<evidence type="ECO:0008006" key="7">
    <source>
        <dbReference type="Google" id="ProtNLM"/>
    </source>
</evidence>
<dbReference type="SUPFAM" id="SSF56935">
    <property type="entry name" value="Porins"/>
    <property type="match status" value="1"/>
</dbReference>
<protein>
    <recommendedName>
        <fullName evidence="7">TonB-dependent receptor-like beta-barrel domain-containing protein</fullName>
    </recommendedName>
</protein>
<keyword evidence="2" id="KW-0813">Transport</keyword>
<evidence type="ECO:0000256" key="3">
    <source>
        <dbReference type="ARBA" id="ARBA00022692"/>
    </source>
</evidence>
<dbReference type="InterPro" id="IPR036942">
    <property type="entry name" value="Beta-barrel_TonB_sf"/>
</dbReference>
<evidence type="ECO:0000256" key="1">
    <source>
        <dbReference type="ARBA" id="ARBA00004571"/>
    </source>
</evidence>
<dbReference type="AlphaFoldDB" id="A0A0F9KCA1"/>
<proteinExistence type="predicted"/>
<evidence type="ECO:0000256" key="2">
    <source>
        <dbReference type="ARBA" id="ARBA00022448"/>
    </source>
</evidence>
<sequence>SVDIGIRGKSDLTVGFGITNILNTSYRNYLNRLRYYADDLGRNFTLSLKLNY</sequence>
<keyword evidence="4" id="KW-0472">Membrane</keyword>
<feature type="non-terminal residue" evidence="6">
    <location>
        <position position="1"/>
    </location>
</feature>
<keyword evidence="3" id="KW-0812">Transmembrane</keyword>
<organism evidence="6">
    <name type="scientific">marine sediment metagenome</name>
    <dbReference type="NCBI Taxonomy" id="412755"/>
    <lineage>
        <taxon>unclassified sequences</taxon>
        <taxon>metagenomes</taxon>
        <taxon>ecological metagenomes</taxon>
    </lineage>
</organism>
<evidence type="ECO:0000256" key="5">
    <source>
        <dbReference type="ARBA" id="ARBA00023237"/>
    </source>
</evidence>
<name>A0A0F9KCA1_9ZZZZ</name>
<gene>
    <name evidence="6" type="ORF">LCGC14_1422330</name>
</gene>
<dbReference type="PROSITE" id="PS52016">
    <property type="entry name" value="TONB_DEPENDENT_REC_3"/>
    <property type="match status" value="1"/>
</dbReference>
<dbReference type="Gene3D" id="2.40.170.20">
    <property type="entry name" value="TonB-dependent receptor, beta-barrel domain"/>
    <property type="match status" value="1"/>
</dbReference>
<evidence type="ECO:0000313" key="6">
    <source>
        <dbReference type="EMBL" id="KKM72261.1"/>
    </source>
</evidence>
<keyword evidence="5" id="KW-0998">Cell outer membrane</keyword>
<evidence type="ECO:0000256" key="4">
    <source>
        <dbReference type="ARBA" id="ARBA00023136"/>
    </source>
</evidence>
<dbReference type="InterPro" id="IPR039426">
    <property type="entry name" value="TonB-dep_rcpt-like"/>
</dbReference>